<dbReference type="EMBL" id="RBKS01000001">
    <property type="protein sequence ID" value="RKR76604.1"/>
    <property type="molecule type" value="Genomic_DNA"/>
</dbReference>
<gene>
    <name evidence="1" type="ORF">C8E83_3781</name>
</gene>
<evidence type="ECO:0000313" key="1">
    <source>
        <dbReference type="EMBL" id="RKR76604.1"/>
    </source>
</evidence>
<evidence type="ECO:0000313" key="2">
    <source>
        <dbReference type="Proteomes" id="UP000280008"/>
    </source>
</evidence>
<proteinExistence type="predicted"/>
<reference evidence="1 2" key="1">
    <citation type="submission" date="2018-10" db="EMBL/GenBank/DDBJ databases">
        <title>Sequencing the genomes of 1000 actinobacteria strains.</title>
        <authorList>
            <person name="Klenk H.-P."/>
        </authorList>
    </citation>
    <scope>NUCLEOTIDE SEQUENCE [LARGE SCALE GENOMIC DNA]</scope>
    <source>
        <strain evidence="1 2">DSM 17894</strain>
    </source>
</reference>
<comment type="caution">
    <text evidence="1">The sequence shown here is derived from an EMBL/GenBank/DDBJ whole genome shotgun (WGS) entry which is preliminary data.</text>
</comment>
<organism evidence="1 2">
    <name type="scientific">Frondihabitans australicus</name>
    <dbReference type="NCBI Taxonomy" id="386892"/>
    <lineage>
        <taxon>Bacteria</taxon>
        <taxon>Bacillati</taxon>
        <taxon>Actinomycetota</taxon>
        <taxon>Actinomycetes</taxon>
        <taxon>Micrococcales</taxon>
        <taxon>Microbacteriaceae</taxon>
        <taxon>Frondihabitans</taxon>
    </lineage>
</organism>
<name>A0A495IKV6_9MICO</name>
<accession>A0A495IKV6</accession>
<keyword evidence="2" id="KW-1185">Reference proteome</keyword>
<dbReference type="AlphaFoldDB" id="A0A495IKV6"/>
<sequence length="258" mass="28095">MSLRLPTTRFQAVLDLGPKTAAAVPPPQNLGKPDLFGDWDDETEQSSLAVEFASGQVHLETVDDGIDYHFHTGDGAEADGSPWPDGITEPVVRWASILLTEFHRRMPELLEDLEEAAAWHDEGYALYVCEVEEPTHLDLLTVDIEGELLTLPWLGSGHVDHEHIDGDNHPIALLWSATSETPDVPIAEARLDPRTELPVTTAIAGVDWSLVGLPADEVLSWLEGIYLNHHVLPDAVGTLLTAALERMGGVDGTASEQL</sequence>
<protein>
    <submittedName>
        <fullName evidence="1">Uncharacterized protein</fullName>
    </submittedName>
</protein>
<dbReference type="Proteomes" id="UP000280008">
    <property type="component" value="Unassembled WGS sequence"/>
</dbReference>